<keyword evidence="14" id="KW-1185">Reference proteome</keyword>
<dbReference type="PANTHER" id="PTHR46028:SF2">
    <property type="entry name" value="KYNURENINE 3-MONOOXYGENASE"/>
    <property type="match status" value="1"/>
</dbReference>
<dbReference type="InterPro" id="IPR002938">
    <property type="entry name" value="FAD-bd"/>
</dbReference>
<comment type="pathway">
    <text evidence="10">Cofactor biosynthesis; NAD(+) biosynthesis; quinolinate from L-kynurenine: step 1/3.</text>
</comment>
<evidence type="ECO:0000313" key="13">
    <source>
        <dbReference type="EMBL" id="KJA27532.1"/>
    </source>
</evidence>
<dbReference type="GO" id="GO:0071949">
    <property type="term" value="F:FAD binding"/>
    <property type="evidence" value="ECO:0007669"/>
    <property type="project" value="InterPro"/>
</dbReference>
<dbReference type="EMBL" id="KN817524">
    <property type="protein sequence ID" value="KJA27532.1"/>
    <property type="molecule type" value="Genomic_DNA"/>
</dbReference>
<dbReference type="GO" id="GO:0005741">
    <property type="term" value="C:mitochondrial outer membrane"/>
    <property type="evidence" value="ECO:0007669"/>
    <property type="project" value="UniProtKB-SubCell"/>
</dbReference>
<gene>
    <name evidence="10" type="primary">BNA4</name>
    <name evidence="13" type="ORF">HYPSUDRAFT_131024</name>
</gene>
<keyword evidence="11" id="KW-1133">Transmembrane helix</keyword>
<keyword evidence="4 10" id="KW-0274">FAD</keyword>
<keyword evidence="7 10" id="KW-0503">Monooxygenase</keyword>
<keyword evidence="3 10" id="KW-0662">Pyridine nucleotide biosynthesis</keyword>
<evidence type="ECO:0000256" key="7">
    <source>
        <dbReference type="ARBA" id="ARBA00023033"/>
    </source>
</evidence>
<evidence type="ECO:0000256" key="11">
    <source>
        <dbReference type="SAM" id="Phobius"/>
    </source>
</evidence>
<comment type="subcellular location">
    <subcellularLocation>
        <location evidence="10">Mitochondrion outer membrane</location>
    </subcellularLocation>
</comment>
<dbReference type="HAMAP" id="MF_01971">
    <property type="entry name" value="Kynurenine_monooxygenase"/>
    <property type="match status" value="1"/>
</dbReference>
<comment type="cofactor">
    <cofactor evidence="1 10">
        <name>FAD</name>
        <dbReference type="ChEBI" id="CHEBI:57692"/>
    </cofactor>
</comment>
<dbReference type="InterPro" id="IPR027545">
    <property type="entry name" value="Kynurenine_monooxygenase"/>
</dbReference>
<keyword evidence="6 10" id="KW-0560">Oxidoreductase</keyword>
<dbReference type="OrthoDB" id="10053569at2759"/>
<dbReference type="Gene3D" id="3.50.50.60">
    <property type="entry name" value="FAD/NAD(P)-binding domain"/>
    <property type="match status" value="1"/>
</dbReference>
<comment type="function">
    <text evidence="10">Catalyzes the hydroxylation of L-kynurenine (L-Kyn) to form 3-hydroxy-L-kynurenine (L-3OHKyn). Required for synthesis of quinolinic acid.</text>
</comment>
<dbReference type="GO" id="GO:0004502">
    <property type="term" value="F:kynurenine 3-monooxygenase activity"/>
    <property type="evidence" value="ECO:0007669"/>
    <property type="project" value="UniProtKB-UniRule"/>
</dbReference>
<feature type="domain" description="FAD-binding" evidence="12">
    <location>
        <begin position="8"/>
        <end position="340"/>
    </location>
</feature>
<accession>A0A0D2LIR4</accession>
<keyword evidence="8 10" id="KW-0496">Mitochondrion</keyword>
<evidence type="ECO:0000256" key="6">
    <source>
        <dbReference type="ARBA" id="ARBA00023002"/>
    </source>
</evidence>
<reference evidence="14" key="1">
    <citation type="submission" date="2014-04" db="EMBL/GenBank/DDBJ databases">
        <title>Evolutionary Origins and Diversification of the Mycorrhizal Mutualists.</title>
        <authorList>
            <consortium name="DOE Joint Genome Institute"/>
            <consortium name="Mycorrhizal Genomics Consortium"/>
            <person name="Kohler A."/>
            <person name="Kuo A."/>
            <person name="Nagy L.G."/>
            <person name="Floudas D."/>
            <person name="Copeland A."/>
            <person name="Barry K.W."/>
            <person name="Cichocki N."/>
            <person name="Veneault-Fourrey C."/>
            <person name="LaButti K."/>
            <person name="Lindquist E.A."/>
            <person name="Lipzen A."/>
            <person name="Lundell T."/>
            <person name="Morin E."/>
            <person name="Murat C."/>
            <person name="Riley R."/>
            <person name="Ohm R."/>
            <person name="Sun H."/>
            <person name="Tunlid A."/>
            <person name="Henrissat B."/>
            <person name="Grigoriev I.V."/>
            <person name="Hibbett D.S."/>
            <person name="Martin F."/>
        </authorList>
    </citation>
    <scope>NUCLEOTIDE SEQUENCE [LARGE SCALE GENOMIC DNA]</scope>
    <source>
        <strain evidence="14">FD-334 SS-4</strain>
    </source>
</reference>
<keyword evidence="10 11" id="KW-0472">Membrane</keyword>
<keyword evidence="2 10" id="KW-0285">Flavoprotein</keyword>
<name>A0A0D2LIR4_HYPSF</name>
<dbReference type="InterPro" id="IPR036188">
    <property type="entry name" value="FAD/NAD-bd_sf"/>
</dbReference>
<evidence type="ECO:0000256" key="1">
    <source>
        <dbReference type="ARBA" id="ARBA00001974"/>
    </source>
</evidence>
<dbReference type="UniPathway" id="UPA00253">
    <property type="reaction ID" value="UER00328"/>
</dbReference>
<evidence type="ECO:0000256" key="4">
    <source>
        <dbReference type="ARBA" id="ARBA00022827"/>
    </source>
</evidence>
<comment type="similarity">
    <text evidence="10">Belongs to the aromatic-ring hydroxylase family. KMO subfamily.</text>
</comment>
<dbReference type="EC" id="1.14.13.9" evidence="10"/>
<evidence type="ECO:0000256" key="8">
    <source>
        <dbReference type="ARBA" id="ARBA00023128"/>
    </source>
</evidence>
<evidence type="ECO:0000313" key="14">
    <source>
        <dbReference type="Proteomes" id="UP000054270"/>
    </source>
</evidence>
<dbReference type="OMA" id="REFMFIA"/>
<evidence type="ECO:0000256" key="5">
    <source>
        <dbReference type="ARBA" id="ARBA00022857"/>
    </source>
</evidence>
<dbReference type="GO" id="GO:0034354">
    <property type="term" value="P:'de novo' NAD+ biosynthetic process from L-tryptophan"/>
    <property type="evidence" value="ECO:0007669"/>
    <property type="project" value="UniProtKB-UniRule"/>
</dbReference>
<keyword evidence="10" id="KW-1000">Mitochondrion outer membrane</keyword>
<dbReference type="Proteomes" id="UP000054270">
    <property type="component" value="Unassembled WGS sequence"/>
</dbReference>
<dbReference type="STRING" id="945553.A0A0D2LIR4"/>
<dbReference type="PANTHER" id="PTHR46028">
    <property type="entry name" value="KYNURENINE 3-MONOOXYGENASE"/>
    <property type="match status" value="1"/>
</dbReference>
<dbReference type="PRINTS" id="PR00420">
    <property type="entry name" value="RNGMNOXGNASE"/>
</dbReference>
<sequence length="500" mass="56326">MSSESRKAVVVGAGPVGCLTALALAKRGWSVDLYEGRPDIRLASSKAATENRSINLAISHRGIAALESIEPAAAKRFLQSAIPMHGRMIHKLSGELDSQLYDRDGQQCINSIDRSLLNEALLEEADSSPSIRVFFKNRIIGTDFDKKTMTVLDVVSNKESSINFDFCVGTDGSYSIIRRQMMRVVRMNYQQEYIRDEYLELKMPAGRNQNGEPTFALDPNHLHIWPRHSFMLIALPNQDKTFTCTLFAPTAELDRLCTADSILSWFKLYFPDALRAIGEKSLVDDFQHNPRSPLICTKANPYHYKDRAIILGDAAHSMVPFYGQGLNAGLEDVRILAALLDAEGVTSIPQIFDEQNNIDRRLLDALQRYTDTRHKDLIAISDLAMKNYVEMRHSVTLLSYWFRKTVDNILYTLTSPRVVPLATLLPTLTASPYPLGKPKGWLPLYTMVTFRPDISYAVVQERAERQSVILTGMGWIGVSAVGAVGTWLTRKMLLYYLRRQ</sequence>
<keyword evidence="11" id="KW-0812">Transmembrane</keyword>
<evidence type="ECO:0000259" key="12">
    <source>
        <dbReference type="Pfam" id="PF01494"/>
    </source>
</evidence>
<proteinExistence type="inferred from homology"/>
<dbReference type="SUPFAM" id="SSF51905">
    <property type="entry name" value="FAD/NAD(P)-binding domain"/>
    <property type="match status" value="1"/>
</dbReference>
<comment type="catalytic activity">
    <reaction evidence="9 10">
        <text>L-kynurenine + NADPH + O2 + H(+) = 3-hydroxy-L-kynurenine + NADP(+) + H2O</text>
        <dbReference type="Rhea" id="RHEA:20545"/>
        <dbReference type="ChEBI" id="CHEBI:15377"/>
        <dbReference type="ChEBI" id="CHEBI:15378"/>
        <dbReference type="ChEBI" id="CHEBI:15379"/>
        <dbReference type="ChEBI" id="CHEBI:57783"/>
        <dbReference type="ChEBI" id="CHEBI:57959"/>
        <dbReference type="ChEBI" id="CHEBI:58125"/>
        <dbReference type="ChEBI" id="CHEBI:58349"/>
        <dbReference type="EC" id="1.14.13.9"/>
    </reaction>
</comment>
<evidence type="ECO:0000256" key="3">
    <source>
        <dbReference type="ARBA" id="ARBA00022642"/>
    </source>
</evidence>
<evidence type="ECO:0000256" key="9">
    <source>
        <dbReference type="ARBA" id="ARBA00047818"/>
    </source>
</evidence>
<dbReference type="GO" id="GO:0019805">
    <property type="term" value="P:quinolinate biosynthetic process"/>
    <property type="evidence" value="ECO:0007669"/>
    <property type="project" value="UniProtKB-UniRule"/>
</dbReference>
<feature type="transmembrane region" description="Helical" evidence="11">
    <location>
        <begin position="468"/>
        <end position="489"/>
    </location>
</feature>
<dbReference type="GO" id="GO:0070189">
    <property type="term" value="P:kynurenine metabolic process"/>
    <property type="evidence" value="ECO:0007669"/>
    <property type="project" value="TreeGrafter"/>
</dbReference>
<keyword evidence="5 10" id="KW-0521">NADP</keyword>
<evidence type="ECO:0000256" key="2">
    <source>
        <dbReference type="ARBA" id="ARBA00022630"/>
    </source>
</evidence>
<dbReference type="GO" id="GO:0043420">
    <property type="term" value="P:anthranilate metabolic process"/>
    <property type="evidence" value="ECO:0007669"/>
    <property type="project" value="UniProtKB-UniRule"/>
</dbReference>
<dbReference type="Pfam" id="PF01494">
    <property type="entry name" value="FAD_binding_3"/>
    <property type="match status" value="1"/>
</dbReference>
<protein>
    <recommendedName>
        <fullName evidence="10">Kynurenine 3-monooxygenase</fullName>
        <ecNumber evidence="10">1.14.13.9</ecNumber>
    </recommendedName>
    <alternativeName>
        <fullName evidence="10">Biosynthesis of nicotinic acid protein 4</fullName>
    </alternativeName>
    <alternativeName>
        <fullName evidence="10">Kynurenine 3-hydroxylase</fullName>
    </alternativeName>
</protein>
<dbReference type="GO" id="GO:0006569">
    <property type="term" value="P:L-tryptophan catabolic process"/>
    <property type="evidence" value="ECO:0007669"/>
    <property type="project" value="UniProtKB-UniRule"/>
</dbReference>
<dbReference type="AlphaFoldDB" id="A0A0D2LIR4"/>
<dbReference type="FunFam" id="3.50.50.60:FF:000129">
    <property type="entry name" value="Kynurenine 3-monooxygenase"/>
    <property type="match status" value="1"/>
</dbReference>
<evidence type="ECO:0000256" key="10">
    <source>
        <dbReference type="HAMAP-Rule" id="MF_03018"/>
    </source>
</evidence>
<organism evidence="13 14">
    <name type="scientific">Hypholoma sublateritium (strain FD-334 SS-4)</name>
    <dbReference type="NCBI Taxonomy" id="945553"/>
    <lineage>
        <taxon>Eukaryota</taxon>
        <taxon>Fungi</taxon>
        <taxon>Dikarya</taxon>
        <taxon>Basidiomycota</taxon>
        <taxon>Agaricomycotina</taxon>
        <taxon>Agaricomycetes</taxon>
        <taxon>Agaricomycetidae</taxon>
        <taxon>Agaricales</taxon>
        <taxon>Agaricineae</taxon>
        <taxon>Strophariaceae</taxon>
        <taxon>Hypholoma</taxon>
    </lineage>
</organism>